<dbReference type="EMBL" id="JASNWA010000008">
    <property type="protein sequence ID" value="KAK3170646.1"/>
    <property type="molecule type" value="Genomic_DNA"/>
</dbReference>
<keyword evidence="3" id="KW-1185">Reference proteome</keyword>
<protein>
    <submittedName>
        <fullName evidence="2">Uncharacterized protein</fullName>
    </submittedName>
</protein>
<feature type="region of interest" description="Disordered" evidence="1">
    <location>
        <begin position="247"/>
        <end position="271"/>
    </location>
</feature>
<evidence type="ECO:0000256" key="1">
    <source>
        <dbReference type="SAM" id="MobiDB-lite"/>
    </source>
</evidence>
<feature type="compositionally biased region" description="Polar residues" evidence="1">
    <location>
        <begin position="255"/>
        <end position="271"/>
    </location>
</feature>
<dbReference type="Proteomes" id="UP001276659">
    <property type="component" value="Unassembled WGS sequence"/>
</dbReference>
<comment type="caution">
    <text evidence="2">The sequence shown here is derived from an EMBL/GenBank/DDBJ whole genome shotgun (WGS) entry which is preliminary data.</text>
</comment>
<dbReference type="AlphaFoldDB" id="A0AAD9Z4G5"/>
<evidence type="ECO:0000313" key="3">
    <source>
        <dbReference type="Proteomes" id="UP001276659"/>
    </source>
</evidence>
<evidence type="ECO:0000313" key="2">
    <source>
        <dbReference type="EMBL" id="KAK3170646.1"/>
    </source>
</evidence>
<proteinExistence type="predicted"/>
<gene>
    <name evidence="2" type="ORF">OEA41_002727</name>
</gene>
<reference evidence="2" key="1">
    <citation type="submission" date="2022-11" db="EMBL/GenBank/DDBJ databases">
        <title>Chromosomal genome sequence assembly and mating type (MAT) locus characterization of the leprose asexual lichenized fungus Lepraria neglecta (Nyl.) Erichsen.</title>
        <authorList>
            <person name="Allen J.L."/>
            <person name="Pfeffer B."/>
        </authorList>
    </citation>
    <scope>NUCLEOTIDE SEQUENCE</scope>
    <source>
        <strain evidence="2">Allen 5258</strain>
    </source>
</reference>
<organism evidence="2 3">
    <name type="scientific">Lepraria neglecta</name>
    <dbReference type="NCBI Taxonomy" id="209136"/>
    <lineage>
        <taxon>Eukaryota</taxon>
        <taxon>Fungi</taxon>
        <taxon>Dikarya</taxon>
        <taxon>Ascomycota</taxon>
        <taxon>Pezizomycotina</taxon>
        <taxon>Lecanoromycetes</taxon>
        <taxon>OSLEUM clade</taxon>
        <taxon>Lecanoromycetidae</taxon>
        <taxon>Lecanorales</taxon>
        <taxon>Lecanorineae</taxon>
        <taxon>Stereocaulaceae</taxon>
        <taxon>Lepraria</taxon>
    </lineage>
</organism>
<name>A0AAD9Z4G5_9LECA</name>
<sequence length="433" mass="48257">MWKTKLLLEKQENDLDDLDRATLDTCLESCKNILFIQILGDSSIPEELPLPDEIFFDNPPTFNGRWGRLYHGLGERIKQRRLALKIPKLQSEISANVEKLTAFNVLLIQFGQVGISKVQVQLLEGQEDISERLENNYKSTISATDRLEQGQARIEVQLEQILASQQRHQTPILSHSLDASSPEGRQTWMNLGRLLRDEGITPAMIDQNRGLLIQAMKRSLERNPSLADSVSDSYHTAPEYHAPFARTGSRPCSVMSRSLSSNNDHPSTSNPVYVLGSAPPPDATFSNAFLARQETTPDSLDQHRNVDDGLQSLLQGMEIDLAGDDITGLSDPHSQIEDAAVGQTRPWVSDNEQLSDPTLIDDGLKPGLSGVLEVQKPNRHLFDEFMCERCGRQIPEAPDEYCVATSADSLDNPTCRKLRLAQRSMHLGLLTVS</sequence>
<accession>A0AAD9Z4G5</accession>